<feature type="region of interest" description="Disordered" evidence="1">
    <location>
        <begin position="408"/>
        <end position="450"/>
    </location>
</feature>
<gene>
    <name evidence="2" type="ORF">CEURO_LOCUS16908</name>
</gene>
<proteinExistence type="predicted"/>
<dbReference type="Proteomes" id="UP001152484">
    <property type="component" value="Unassembled WGS sequence"/>
</dbReference>
<name>A0A9P1EHE2_CUSEU</name>
<protein>
    <submittedName>
        <fullName evidence="2">Uncharacterized protein</fullName>
    </submittedName>
</protein>
<dbReference type="OrthoDB" id="1839319at2759"/>
<sequence>MAFININDLTKEEINTLVTNIYTGMNCDLSALPELAANHDTMMKIIKGMEESQLNKVVGYHFDSYSTMDVAEFYLNATYEGETIKSNVNGDEIILTPETINALFGVVEDPQEEDTKGFLALDSVKVIVDNFVQLYCRPEVDRVPKLYMKKNLLQSDYEKLVNIFHRCVWSKSTSTDDMTVLNAKDVFAVHHGMNINWGHVIIKSLVEFIKKKDKETHLFKTPMGYGLLISETLLKARIGLRNPIETDYTKLLFLNTSGDRKIALKAEQKRLRTLEFNLEKLQQKVLKPKKAVKKQQKPSTPSESEEEEVLIRKPVKKVVMKKAAPAKVQKLVAKKSVIKIKAPSPISTESTPTASPILKMAKILTPAIQEELEDSVTSALVNRNAWQGKRIVFESSDSEEEVAVLDATIQGKSHRSPSTPMADQPMMPSSPEYHEVNRTPEPQEPQENIPSALDKEFLRVLAWRKWRVRSLSELLIMLPNFITEKAEVLRWTGTEDVEQCLNKDFLLSVLTEKKKKECKGKGKHTHDNEEEHVKALTEDEMATFDEWLIEKKRKESLIKFRHNAHGEGEPSNANDLPLTMEKLIKEWRDSPFTETILEVIPKSPSIHTEPHFPSPPISSPKPQTLTQNPNSFCDSTPISSPEIPIPTRISPTTENNSSTEYPLTLTPENSFCQIQTFFPL</sequence>
<keyword evidence="3" id="KW-1185">Reference proteome</keyword>
<feature type="compositionally biased region" description="Low complexity" evidence="1">
    <location>
        <begin position="635"/>
        <end position="654"/>
    </location>
</feature>
<evidence type="ECO:0000256" key="1">
    <source>
        <dbReference type="SAM" id="MobiDB-lite"/>
    </source>
</evidence>
<accession>A0A9P1EHE2</accession>
<evidence type="ECO:0000313" key="2">
    <source>
        <dbReference type="EMBL" id="CAH9105465.1"/>
    </source>
</evidence>
<comment type="caution">
    <text evidence="2">The sequence shown here is derived from an EMBL/GenBank/DDBJ whole genome shotgun (WGS) entry which is preliminary data.</text>
</comment>
<organism evidence="2 3">
    <name type="scientific">Cuscuta europaea</name>
    <name type="common">European dodder</name>
    <dbReference type="NCBI Taxonomy" id="41803"/>
    <lineage>
        <taxon>Eukaryota</taxon>
        <taxon>Viridiplantae</taxon>
        <taxon>Streptophyta</taxon>
        <taxon>Embryophyta</taxon>
        <taxon>Tracheophyta</taxon>
        <taxon>Spermatophyta</taxon>
        <taxon>Magnoliopsida</taxon>
        <taxon>eudicotyledons</taxon>
        <taxon>Gunneridae</taxon>
        <taxon>Pentapetalae</taxon>
        <taxon>asterids</taxon>
        <taxon>lamiids</taxon>
        <taxon>Solanales</taxon>
        <taxon>Convolvulaceae</taxon>
        <taxon>Cuscuteae</taxon>
        <taxon>Cuscuta</taxon>
        <taxon>Cuscuta subgen. Cuscuta</taxon>
    </lineage>
</organism>
<evidence type="ECO:0000313" key="3">
    <source>
        <dbReference type="Proteomes" id="UP001152484"/>
    </source>
</evidence>
<reference evidence="2" key="1">
    <citation type="submission" date="2022-07" db="EMBL/GenBank/DDBJ databases">
        <authorList>
            <person name="Macas J."/>
            <person name="Novak P."/>
            <person name="Neumann P."/>
        </authorList>
    </citation>
    <scope>NUCLEOTIDE SEQUENCE</scope>
</reference>
<feature type="compositionally biased region" description="Polar residues" evidence="1">
    <location>
        <begin position="655"/>
        <end position="664"/>
    </location>
</feature>
<dbReference type="EMBL" id="CAMAPE010000048">
    <property type="protein sequence ID" value="CAH9105465.1"/>
    <property type="molecule type" value="Genomic_DNA"/>
</dbReference>
<feature type="compositionally biased region" description="Polar residues" evidence="1">
    <location>
        <begin position="620"/>
        <end position="634"/>
    </location>
</feature>
<feature type="region of interest" description="Disordered" evidence="1">
    <location>
        <begin position="289"/>
        <end position="308"/>
    </location>
</feature>
<feature type="region of interest" description="Disordered" evidence="1">
    <location>
        <begin position="605"/>
        <end position="664"/>
    </location>
</feature>
<dbReference type="AlphaFoldDB" id="A0A9P1EHE2"/>